<reference evidence="2" key="1">
    <citation type="submission" date="2021-02" db="EMBL/GenBank/DDBJ databases">
        <authorList>
            <person name="Dougan E. K."/>
            <person name="Rhodes N."/>
            <person name="Thang M."/>
            <person name="Chan C."/>
        </authorList>
    </citation>
    <scope>NUCLEOTIDE SEQUENCE</scope>
</reference>
<proteinExistence type="predicted"/>
<dbReference type="Proteomes" id="UP000604046">
    <property type="component" value="Unassembled WGS sequence"/>
</dbReference>
<protein>
    <submittedName>
        <fullName evidence="2">Uncharacterized protein</fullName>
    </submittedName>
</protein>
<comment type="caution">
    <text evidence="2">The sequence shown here is derived from an EMBL/GenBank/DDBJ whole genome shotgun (WGS) entry which is preliminary data.</text>
</comment>
<dbReference type="EMBL" id="CAJNDS010000399">
    <property type="protein sequence ID" value="CAE7201834.1"/>
    <property type="molecule type" value="Genomic_DNA"/>
</dbReference>
<organism evidence="2 3">
    <name type="scientific">Symbiodinium natans</name>
    <dbReference type="NCBI Taxonomy" id="878477"/>
    <lineage>
        <taxon>Eukaryota</taxon>
        <taxon>Sar</taxon>
        <taxon>Alveolata</taxon>
        <taxon>Dinophyceae</taxon>
        <taxon>Suessiales</taxon>
        <taxon>Symbiodiniaceae</taxon>
        <taxon>Symbiodinium</taxon>
    </lineage>
</organism>
<keyword evidence="3" id="KW-1185">Reference proteome</keyword>
<dbReference type="OrthoDB" id="428678at2759"/>
<feature type="region of interest" description="Disordered" evidence="1">
    <location>
        <begin position="71"/>
        <end position="91"/>
    </location>
</feature>
<dbReference type="AlphaFoldDB" id="A0A812JAW6"/>
<gene>
    <name evidence="2" type="ORF">SNAT2548_LOCUS6067</name>
</gene>
<name>A0A812JAW6_9DINO</name>
<sequence>MFHAWRSQALQDSSRVQLLKETMTEKPDKIKKKPRVSSKERKQSWSSGRLETIKKKLEEFIRTGMVSDCDYEEEQDGTTDARAPLVTTNEL</sequence>
<evidence type="ECO:0000313" key="3">
    <source>
        <dbReference type="Proteomes" id="UP000604046"/>
    </source>
</evidence>
<accession>A0A812JAW6</accession>
<feature type="region of interest" description="Disordered" evidence="1">
    <location>
        <begin position="16"/>
        <end position="47"/>
    </location>
</feature>
<evidence type="ECO:0000313" key="2">
    <source>
        <dbReference type="EMBL" id="CAE7201834.1"/>
    </source>
</evidence>
<evidence type="ECO:0000256" key="1">
    <source>
        <dbReference type="SAM" id="MobiDB-lite"/>
    </source>
</evidence>